<gene>
    <name evidence="1" type="ORF">TWF730_011256</name>
</gene>
<evidence type="ECO:0000313" key="2">
    <source>
        <dbReference type="Proteomes" id="UP001373714"/>
    </source>
</evidence>
<dbReference type="AlphaFoldDB" id="A0AAV9UK55"/>
<comment type="caution">
    <text evidence="1">The sequence shown here is derived from an EMBL/GenBank/DDBJ whole genome shotgun (WGS) entry which is preliminary data.</text>
</comment>
<organism evidence="1 2">
    <name type="scientific">Orbilia blumenaviensis</name>
    <dbReference type="NCBI Taxonomy" id="1796055"/>
    <lineage>
        <taxon>Eukaryota</taxon>
        <taxon>Fungi</taxon>
        <taxon>Dikarya</taxon>
        <taxon>Ascomycota</taxon>
        <taxon>Pezizomycotina</taxon>
        <taxon>Orbiliomycetes</taxon>
        <taxon>Orbiliales</taxon>
        <taxon>Orbiliaceae</taxon>
        <taxon>Orbilia</taxon>
    </lineage>
</organism>
<evidence type="ECO:0000313" key="1">
    <source>
        <dbReference type="EMBL" id="KAK6343666.1"/>
    </source>
</evidence>
<sequence length="137" mass="15937">MRNGKYEPRSSNGLDMMSNEEAVQKDKTFEDMFDCMGYPDRHRHIMTDSRKVMSVKMIGDSRNHDSEMDGSRGVLILFHPCILGKSRRPKWRPSLTLLQFAPSDMQTQAKDGNATTWTQNQCRDTKRKITTYEIIFI</sequence>
<dbReference type="Proteomes" id="UP001373714">
    <property type="component" value="Unassembled WGS sequence"/>
</dbReference>
<reference evidence="1 2" key="1">
    <citation type="submission" date="2019-10" db="EMBL/GenBank/DDBJ databases">
        <authorList>
            <person name="Palmer J.M."/>
        </authorList>
    </citation>
    <scope>NUCLEOTIDE SEQUENCE [LARGE SCALE GENOMIC DNA]</scope>
    <source>
        <strain evidence="1 2">TWF730</strain>
    </source>
</reference>
<proteinExistence type="predicted"/>
<accession>A0AAV9UK55</accession>
<dbReference type="EMBL" id="JAVHNS010000009">
    <property type="protein sequence ID" value="KAK6343666.1"/>
    <property type="molecule type" value="Genomic_DNA"/>
</dbReference>
<protein>
    <submittedName>
        <fullName evidence="1">Uncharacterized protein</fullName>
    </submittedName>
</protein>
<keyword evidence="2" id="KW-1185">Reference proteome</keyword>
<name>A0AAV9UK55_9PEZI</name>